<name>A0A0R1QUZ9_9LACO</name>
<dbReference type="RefSeq" id="WP_056964506.1">
    <property type="nucleotide sequence ID" value="NZ_AZFC01000018.1"/>
</dbReference>
<dbReference type="PATRIC" id="fig|1423805.4.peg.1731"/>
<evidence type="ECO:0000313" key="2">
    <source>
        <dbReference type="EMBL" id="KRL48124.1"/>
    </source>
</evidence>
<organism evidence="2 3">
    <name type="scientific">Levilactobacillus spicheri DSM 15429</name>
    <dbReference type="NCBI Taxonomy" id="1423805"/>
    <lineage>
        <taxon>Bacteria</taxon>
        <taxon>Bacillati</taxon>
        <taxon>Bacillota</taxon>
        <taxon>Bacilli</taxon>
        <taxon>Lactobacillales</taxon>
        <taxon>Lactobacillaceae</taxon>
        <taxon>Levilactobacillus</taxon>
    </lineage>
</organism>
<dbReference type="InterPro" id="IPR011051">
    <property type="entry name" value="RmlC_Cupin_sf"/>
</dbReference>
<sequence>MQRDDYITRLGLTPHPEGGWFKETYHSDDRYFALESHGQRYRYTSILFLLAAGHPSHFHRLNHDELWFYHAGDPVTVHCINADGTYQTVTLGMDLAAGQVPQFCVRQGTIFASEVADTADCGLVSCVVAPGFDYQDFELFTQAELLAKYPQYGPAIERLAFKTK</sequence>
<dbReference type="PANTHER" id="PTHR33387">
    <property type="entry name" value="RMLC-LIKE JELLY ROLL FOLD PROTEIN"/>
    <property type="match status" value="1"/>
</dbReference>
<dbReference type="Pfam" id="PF06172">
    <property type="entry name" value="Cupin_5"/>
    <property type="match status" value="1"/>
</dbReference>
<dbReference type="CDD" id="cd06121">
    <property type="entry name" value="cupin_YML079wp"/>
    <property type="match status" value="1"/>
</dbReference>
<dbReference type="Proteomes" id="UP000051835">
    <property type="component" value="Unassembled WGS sequence"/>
</dbReference>
<comment type="caution">
    <text evidence="2">The sequence shown here is derived from an EMBL/GenBank/DDBJ whole genome shotgun (WGS) entry which is preliminary data.</text>
</comment>
<dbReference type="EMBL" id="AZFC01000018">
    <property type="protein sequence ID" value="KRL48124.1"/>
    <property type="molecule type" value="Genomic_DNA"/>
</dbReference>
<reference evidence="2 3" key="1">
    <citation type="journal article" date="2015" name="Genome Announc.">
        <title>Expanding the biotechnology potential of lactobacilli through comparative genomics of 213 strains and associated genera.</title>
        <authorList>
            <person name="Sun Z."/>
            <person name="Harris H.M."/>
            <person name="McCann A."/>
            <person name="Guo C."/>
            <person name="Argimon S."/>
            <person name="Zhang W."/>
            <person name="Yang X."/>
            <person name="Jeffery I.B."/>
            <person name="Cooney J.C."/>
            <person name="Kagawa T.F."/>
            <person name="Liu W."/>
            <person name="Song Y."/>
            <person name="Salvetti E."/>
            <person name="Wrobel A."/>
            <person name="Rasinkangas P."/>
            <person name="Parkhill J."/>
            <person name="Rea M.C."/>
            <person name="O'Sullivan O."/>
            <person name="Ritari J."/>
            <person name="Douillard F.P."/>
            <person name="Paul Ross R."/>
            <person name="Yang R."/>
            <person name="Briner A.E."/>
            <person name="Felis G.E."/>
            <person name="de Vos W.M."/>
            <person name="Barrangou R."/>
            <person name="Klaenhammer T.R."/>
            <person name="Caufield P.W."/>
            <person name="Cui Y."/>
            <person name="Zhang H."/>
            <person name="O'Toole P.W."/>
        </authorList>
    </citation>
    <scope>NUCLEOTIDE SEQUENCE [LARGE SCALE GENOMIC DNA]</scope>
    <source>
        <strain evidence="2 3">DSM 15429</strain>
    </source>
</reference>
<gene>
    <name evidence="2" type="ORF">FD37_GL001688</name>
</gene>
<dbReference type="PANTHER" id="PTHR33387:SF3">
    <property type="entry name" value="DUF985 DOMAIN-CONTAINING PROTEIN"/>
    <property type="match status" value="1"/>
</dbReference>
<dbReference type="InterPro" id="IPR039935">
    <property type="entry name" value="YML079W-like"/>
</dbReference>
<proteinExistence type="predicted"/>
<dbReference type="AlphaFoldDB" id="A0A0R1QUZ9"/>
<evidence type="ECO:0000259" key="1">
    <source>
        <dbReference type="Pfam" id="PF06172"/>
    </source>
</evidence>
<dbReference type="SUPFAM" id="SSF51182">
    <property type="entry name" value="RmlC-like cupins"/>
    <property type="match status" value="1"/>
</dbReference>
<feature type="domain" description="DUF985" evidence="1">
    <location>
        <begin position="5"/>
        <end position="140"/>
    </location>
</feature>
<protein>
    <submittedName>
        <fullName evidence="2">Cupin family protein</fullName>
    </submittedName>
</protein>
<dbReference type="InterPro" id="IPR014710">
    <property type="entry name" value="RmlC-like_jellyroll"/>
</dbReference>
<evidence type="ECO:0000313" key="3">
    <source>
        <dbReference type="Proteomes" id="UP000051835"/>
    </source>
</evidence>
<accession>A0A0R1QUZ9</accession>
<dbReference type="InterPro" id="IPR009327">
    <property type="entry name" value="Cupin_DUF985"/>
</dbReference>
<dbReference type="Gene3D" id="2.60.120.10">
    <property type="entry name" value="Jelly Rolls"/>
    <property type="match status" value="1"/>
</dbReference>